<dbReference type="EMBL" id="JABWDY010003548">
    <property type="protein sequence ID" value="KAF5205861.1"/>
    <property type="molecule type" value="Genomic_DNA"/>
</dbReference>
<gene>
    <name evidence="2" type="ORF">FRX31_004552</name>
</gene>
<feature type="region of interest" description="Disordered" evidence="1">
    <location>
        <begin position="1"/>
        <end position="74"/>
    </location>
</feature>
<dbReference type="AlphaFoldDB" id="A0A7J6X7V4"/>
<proteinExistence type="predicted"/>
<evidence type="ECO:0000313" key="3">
    <source>
        <dbReference type="Proteomes" id="UP000554482"/>
    </source>
</evidence>
<sequence length="139" mass="16457">MGPLKNLGSALRRRTRQLPELRNPKQIDPVRNSNDTKQIHLNYGRQIDPKHRRQTDPNYGRQRDPVQYQNYSTKIDPVRNLKYKREDQIFDYNSRDSITPRSLKESLRGGRRVNPSANDIMDPDYWKITTLKTTSYLSL</sequence>
<reference evidence="2 3" key="1">
    <citation type="submission" date="2020-06" db="EMBL/GenBank/DDBJ databases">
        <title>Transcriptomic and genomic resources for Thalictrum thalictroides and T. hernandezii: Facilitating candidate gene discovery in an emerging model plant lineage.</title>
        <authorList>
            <person name="Arias T."/>
            <person name="Riano-Pachon D.M."/>
            <person name="Di Stilio V.S."/>
        </authorList>
    </citation>
    <scope>NUCLEOTIDE SEQUENCE [LARGE SCALE GENOMIC DNA]</scope>
    <source>
        <strain evidence="3">cv. WT478/WT964</strain>
        <tissue evidence="2">Leaves</tissue>
    </source>
</reference>
<evidence type="ECO:0000256" key="1">
    <source>
        <dbReference type="SAM" id="MobiDB-lite"/>
    </source>
</evidence>
<organism evidence="2 3">
    <name type="scientific">Thalictrum thalictroides</name>
    <name type="common">Rue-anemone</name>
    <name type="synonym">Anemone thalictroides</name>
    <dbReference type="NCBI Taxonomy" id="46969"/>
    <lineage>
        <taxon>Eukaryota</taxon>
        <taxon>Viridiplantae</taxon>
        <taxon>Streptophyta</taxon>
        <taxon>Embryophyta</taxon>
        <taxon>Tracheophyta</taxon>
        <taxon>Spermatophyta</taxon>
        <taxon>Magnoliopsida</taxon>
        <taxon>Ranunculales</taxon>
        <taxon>Ranunculaceae</taxon>
        <taxon>Thalictroideae</taxon>
        <taxon>Thalictrum</taxon>
    </lineage>
</organism>
<keyword evidence="3" id="KW-1185">Reference proteome</keyword>
<name>A0A7J6X7V4_THATH</name>
<comment type="caution">
    <text evidence="2">The sequence shown here is derived from an EMBL/GenBank/DDBJ whole genome shotgun (WGS) entry which is preliminary data.</text>
</comment>
<accession>A0A7J6X7V4</accession>
<protein>
    <submittedName>
        <fullName evidence="2">Uncharacterized protein</fullName>
    </submittedName>
</protein>
<evidence type="ECO:0000313" key="2">
    <source>
        <dbReference type="EMBL" id="KAF5205861.1"/>
    </source>
</evidence>
<dbReference type="Proteomes" id="UP000554482">
    <property type="component" value="Unassembled WGS sequence"/>
</dbReference>